<feature type="region of interest" description="Disordered" evidence="2">
    <location>
        <begin position="1"/>
        <end position="49"/>
    </location>
</feature>
<dbReference type="Pfam" id="PF05004">
    <property type="entry name" value="IFRD"/>
    <property type="match status" value="1"/>
</dbReference>
<protein>
    <submittedName>
        <fullName evidence="5">Interferon-related developmental regulator 1</fullName>
    </submittedName>
</protein>
<dbReference type="InterPro" id="IPR007701">
    <property type="entry name" value="Interferon-rel_develop_reg_N"/>
</dbReference>
<name>A0A3M7Q339_BRAPC</name>
<evidence type="ECO:0000313" key="6">
    <source>
        <dbReference type="Proteomes" id="UP000276133"/>
    </source>
</evidence>
<dbReference type="SUPFAM" id="SSF48371">
    <property type="entry name" value="ARM repeat"/>
    <property type="match status" value="1"/>
</dbReference>
<dbReference type="AlphaFoldDB" id="A0A3M7Q339"/>
<evidence type="ECO:0000256" key="2">
    <source>
        <dbReference type="SAM" id="MobiDB-lite"/>
    </source>
</evidence>
<dbReference type="OrthoDB" id="18978at2759"/>
<gene>
    <name evidence="5" type="ORF">BpHYR1_005012</name>
</gene>
<dbReference type="STRING" id="10195.A0A3M7Q339"/>
<dbReference type="InterPro" id="IPR016024">
    <property type="entry name" value="ARM-type_fold"/>
</dbReference>
<evidence type="ECO:0000313" key="5">
    <source>
        <dbReference type="EMBL" id="RNA05866.1"/>
    </source>
</evidence>
<dbReference type="PANTHER" id="PTHR12354">
    <property type="entry name" value="INTERFERON-RELATED DEVELOPMENTAL REGULATOR"/>
    <property type="match status" value="1"/>
</dbReference>
<dbReference type="InterPro" id="IPR039777">
    <property type="entry name" value="IFRD"/>
</dbReference>
<comment type="caution">
    <text evidence="5">The sequence shown here is derived from an EMBL/GenBank/DDBJ whole genome shotgun (WGS) entry which is preliminary data.</text>
</comment>
<dbReference type="EMBL" id="REGN01007565">
    <property type="protein sequence ID" value="RNA05866.1"/>
    <property type="molecule type" value="Genomic_DNA"/>
</dbReference>
<dbReference type="PANTHER" id="PTHR12354:SF1">
    <property type="entry name" value="INTERFERON-RELATED DEVELOPMENTAL REGULATOR 1"/>
    <property type="match status" value="1"/>
</dbReference>
<feature type="compositionally biased region" description="Basic residues" evidence="2">
    <location>
        <begin position="1"/>
        <end position="12"/>
    </location>
</feature>
<feature type="domain" description="Interferon-related developmental regulator C-terminal" evidence="3">
    <location>
        <begin position="379"/>
        <end position="431"/>
    </location>
</feature>
<evidence type="ECO:0000256" key="1">
    <source>
        <dbReference type="ARBA" id="ARBA00008828"/>
    </source>
</evidence>
<dbReference type="Gene3D" id="1.25.10.10">
    <property type="entry name" value="Leucine-rich Repeat Variant"/>
    <property type="match status" value="1"/>
</dbReference>
<reference evidence="5 6" key="1">
    <citation type="journal article" date="2018" name="Sci. Rep.">
        <title>Genomic signatures of local adaptation to the degree of environmental predictability in rotifers.</title>
        <authorList>
            <person name="Franch-Gras L."/>
            <person name="Hahn C."/>
            <person name="Garcia-Roger E.M."/>
            <person name="Carmona M.J."/>
            <person name="Serra M."/>
            <person name="Gomez A."/>
        </authorList>
    </citation>
    <scope>NUCLEOTIDE SEQUENCE [LARGE SCALE GENOMIC DNA]</scope>
    <source>
        <strain evidence="5">HYR1</strain>
    </source>
</reference>
<dbReference type="InterPro" id="IPR006921">
    <property type="entry name" value="Interferon-rel_develop_reg_C"/>
</dbReference>
<accession>A0A3M7Q339</accession>
<evidence type="ECO:0000259" key="4">
    <source>
        <dbReference type="Pfam" id="PF05004"/>
    </source>
</evidence>
<dbReference type="Proteomes" id="UP000276133">
    <property type="component" value="Unassembled WGS sequence"/>
</dbReference>
<evidence type="ECO:0000259" key="3">
    <source>
        <dbReference type="Pfam" id="PF04836"/>
    </source>
</evidence>
<dbReference type="Pfam" id="PF04836">
    <property type="entry name" value="IFRD_C"/>
    <property type="match status" value="1"/>
</dbReference>
<feature type="compositionally biased region" description="Polar residues" evidence="2">
    <location>
        <begin position="29"/>
        <end position="43"/>
    </location>
</feature>
<dbReference type="InterPro" id="IPR011989">
    <property type="entry name" value="ARM-like"/>
</dbReference>
<feature type="domain" description="Interferon-related developmental regulator N-terminal" evidence="4">
    <location>
        <begin position="31"/>
        <end position="334"/>
    </location>
</feature>
<organism evidence="5 6">
    <name type="scientific">Brachionus plicatilis</name>
    <name type="common">Marine rotifer</name>
    <name type="synonym">Brachionus muelleri</name>
    <dbReference type="NCBI Taxonomy" id="10195"/>
    <lineage>
        <taxon>Eukaryota</taxon>
        <taxon>Metazoa</taxon>
        <taxon>Spiralia</taxon>
        <taxon>Gnathifera</taxon>
        <taxon>Rotifera</taxon>
        <taxon>Eurotatoria</taxon>
        <taxon>Monogononta</taxon>
        <taxon>Pseudotrocha</taxon>
        <taxon>Ploima</taxon>
        <taxon>Brachionidae</taxon>
        <taxon>Brachionus</taxon>
    </lineage>
</organism>
<keyword evidence="6" id="KW-1185">Reference proteome</keyword>
<sequence>MPKNKKKNRHANPRSIQSGDDSSEFNADENASTISNASTNMSYQDLEGEEVKKGEDEFIEKIDNVQAQIDSCLDSLMEKGYKEREESLQILKKLFTHKLIFDSIVNKRFTVSESLIKSLKKGKSNEQILAANVLMLTLVQLGPSPTDTNAIFADSRQILTELIDDEKVDAEVRAECVKCLALAVFLINENSTDTISILEKFANIFSNSFAKGDGTLRTHSPKVYELHAAALSSWCFLLCTMPLHFVNKLSQKYVPHFQDFLRSPDIDLRIVAGETISFLHELAQLDSHSSLACFEDENLLESLRALVSESSKFKSKKEKKQQRSSFRDILKTLEEGEFDTQTIKFGTESLLLDNWVKRKEYETFRDLLATGMNNHLAENEYLRDLFDLGPPVQGSEQNRKAALSLLTSKQKAQINKEQFKSRTKSLLKKRETKDYAQVQHMDDED</sequence>
<proteinExistence type="inferred from homology"/>
<comment type="similarity">
    <text evidence="1">Belongs to the IFRD family.</text>
</comment>